<protein>
    <recommendedName>
        <fullName evidence="2">SbsA Ig-like domain-containing protein</fullName>
    </recommendedName>
</protein>
<keyword evidence="1" id="KW-0732">Signal</keyword>
<name>A0A553UF34_9DEIO</name>
<sequence length="828" mass="87144">DLQATGTAELSAALQRSGGFTGAVTLTLLNPPVGISAAAVTVPVGASSAKLSLTTDGTSVAGDDTLTFAADAGTLHKTVQVKINVAAAPVPVGQAALTLVATPGSLSVKAGVPTTVAVKVTRSNVTGPVTLHLANLPINVTAADVVIPDGQDSAEMTLAQNGNSPAGSSTIQLQASSDTVKTSLNLPLTVESAESLPTAPTVMAADAQVIQGVGLKLTLKFSQVMASDVVKTISVTPPILGFQCEMKADGAPQSSVLCSGDPDYDTAYTLTVSTAAKDTVGTPLAQPYTFNFKSLTKAANPDPLPQGLTLSSDLSKLSVTFGPPASLKINIKRNNLTGPVKLHVANLPANISSPDLVIPANQDSAQMTFIQGDFTAAGTTSIQIQATAGTVSAALNIPLTVEPVTNPLTVLSTTPANGAPDFKAGPNAFEVKFSRVIQELSPTLNSVSVVPAVDKLNCLVKRDASNKPLAGLQCTGTFAPSTTYTVTLSKSIRADNFMPLQPYTFSFKTAPAVIIVPPSGDTTPPKVTSFTPTNSSIGVAHSPLNITVNFNEAMNKTTTQKAFQLLVPNVTDSKKSFSWNAAGTVMTMTYNEVLPYGSNVVWGMSSIATDLAGNPLAQANSVGGSYRLVRQATLKLYSEKDLNENLKLNVENNEVTTSTGPNYQYTVGRSKYDGDRYIQRVFLQFDIGALTDFSKITKINSAILNIYTVLHQGNPQVLGDLDAVNINTPNFTQNSALWNAPVANSGQNLRHIYQGSGAGYNTLDITVPFTYNVKNPGLSAVMSQWRIQREFDNYLSSQDFNYRQTFIGSGDMQDVNKRPYIQVTYEYP</sequence>
<gene>
    <name evidence="3" type="ORF">FNU79_18740</name>
</gene>
<dbReference type="InterPro" id="IPR032812">
    <property type="entry name" value="SbsA_Ig"/>
</dbReference>
<dbReference type="Proteomes" id="UP000316092">
    <property type="component" value="Unassembled WGS sequence"/>
</dbReference>
<feature type="domain" description="SbsA Ig-like" evidence="2">
    <location>
        <begin position="405"/>
        <end position="509"/>
    </location>
</feature>
<feature type="domain" description="SbsA Ig-like" evidence="2">
    <location>
        <begin position="521"/>
        <end position="621"/>
    </location>
</feature>
<feature type="non-terminal residue" evidence="3">
    <location>
        <position position="1"/>
    </location>
</feature>
<reference evidence="3 4" key="1">
    <citation type="submission" date="2019-07" db="EMBL/GenBank/DDBJ databases">
        <title>Deinococcus detaillus sp. nov., isolated from humus soil in Antarctica.</title>
        <authorList>
            <person name="Zhang K."/>
        </authorList>
    </citation>
    <scope>NUCLEOTIDE SEQUENCE [LARGE SCALE GENOMIC DNA]</scope>
    <source>
        <strain evidence="3 4">H1</strain>
    </source>
</reference>
<keyword evidence="4" id="KW-1185">Reference proteome</keyword>
<dbReference type="AlphaFoldDB" id="A0A553UF34"/>
<evidence type="ECO:0000256" key="1">
    <source>
        <dbReference type="ARBA" id="ARBA00022729"/>
    </source>
</evidence>
<dbReference type="Pfam" id="PF13205">
    <property type="entry name" value="Big_5"/>
    <property type="match status" value="2"/>
</dbReference>
<organism evidence="3 4">
    <name type="scientific">Deinococcus detaillensis</name>
    <dbReference type="NCBI Taxonomy" id="2592048"/>
    <lineage>
        <taxon>Bacteria</taxon>
        <taxon>Thermotogati</taxon>
        <taxon>Deinococcota</taxon>
        <taxon>Deinococci</taxon>
        <taxon>Deinococcales</taxon>
        <taxon>Deinococcaceae</taxon>
        <taxon>Deinococcus</taxon>
    </lineage>
</organism>
<proteinExistence type="predicted"/>
<dbReference type="RefSeq" id="WP_185974826.1">
    <property type="nucleotide sequence ID" value="NZ_VKDB01000065.1"/>
</dbReference>
<comment type="caution">
    <text evidence="3">The sequence shown here is derived from an EMBL/GenBank/DDBJ whole genome shotgun (WGS) entry which is preliminary data.</text>
</comment>
<dbReference type="EMBL" id="VKDB01000065">
    <property type="protein sequence ID" value="TSA78766.1"/>
    <property type="molecule type" value="Genomic_DNA"/>
</dbReference>
<dbReference type="InterPro" id="IPR014755">
    <property type="entry name" value="Cu-Rt/internalin_Ig-like"/>
</dbReference>
<accession>A0A553UF34</accession>
<evidence type="ECO:0000259" key="2">
    <source>
        <dbReference type="Pfam" id="PF13205"/>
    </source>
</evidence>
<evidence type="ECO:0000313" key="4">
    <source>
        <dbReference type="Proteomes" id="UP000316092"/>
    </source>
</evidence>
<evidence type="ECO:0000313" key="3">
    <source>
        <dbReference type="EMBL" id="TSA78766.1"/>
    </source>
</evidence>
<dbReference type="Gene3D" id="2.60.40.1220">
    <property type="match status" value="1"/>
</dbReference>